<evidence type="ECO:0000313" key="4">
    <source>
        <dbReference type="Proteomes" id="UP000722125"/>
    </source>
</evidence>
<dbReference type="EMBL" id="JAHBOH010000001">
    <property type="protein sequence ID" value="MBT0994169.1"/>
    <property type="molecule type" value="Genomic_DNA"/>
</dbReference>
<evidence type="ECO:0000256" key="1">
    <source>
        <dbReference type="SAM" id="MobiDB-lite"/>
    </source>
</evidence>
<keyword evidence="4" id="KW-1185">Reference proteome</keyword>
<proteinExistence type="predicted"/>
<name>A0ABS5TYE3_9CELL</name>
<evidence type="ECO:0000313" key="3">
    <source>
        <dbReference type="EMBL" id="MBT0994169.1"/>
    </source>
</evidence>
<evidence type="ECO:0000256" key="2">
    <source>
        <dbReference type="SAM" id="Phobius"/>
    </source>
</evidence>
<reference evidence="3 4" key="1">
    <citation type="submission" date="2021-05" db="EMBL/GenBank/DDBJ databases">
        <title>Description of Cellulomonas sp. DKR-3 sp. nov.</title>
        <authorList>
            <person name="Dahal R.H."/>
            <person name="Chaudhary D.K."/>
        </authorList>
    </citation>
    <scope>NUCLEOTIDE SEQUENCE [LARGE SCALE GENOMIC DNA]</scope>
    <source>
        <strain evidence="3 4">DKR-3</strain>
    </source>
</reference>
<comment type="caution">
    <text evidence="3">The sequence shown here is derived from an EMBL/GenBank/DDBJ whole genome shotgun (WGS) entry which is preliminary data.</text>
</comment>
<sequence length="741" mass="76495">MTERHPLSDALNAVEHSPEAQGYEVPVELIRSRSRRRRRARTGGAAGALALVVAGAALVVPNLPSPTPAPATDDRPAPGLCGLTYDELAADDGGPDPWPVGGEVPAGLEIDASSIRQGAHNAWSVSTTFGTTSAVQIDEDDEPSAGETPAPVVSGTPTGARFGTTLTLLRDGVVVAAQTRYLATPYTDKDPFPNAAYETAPFPQTDQVSTTIAPCTPGPLTAGTYDLVATQTMFWSYPEGGSIFVSRTTSDPVPVEVDGPAPAGPTPAPTLPAVCGLTTESLTADDSDTGRTFDVLIDATSTPASGPWSVATRIEASGSPGAVWAAVGWTYGTTVALVQDGTVVAVLEDHEAATREQAARTAVDAEPTKFPIVEDLAGRVISCATGEPGVPPGDYQLLASTTIGWVPETDPELEPSIARATSDPVDVTVPDAAGQPDPLVCGASDGGLRTLADAGPLRVRSDSAPAKHPLGGNASFRVDVTNESDERVRATTGHPEVIVTRDGVVVGGLEATEDIGFDVDLDAGESQTFDANSLMTACAGAHPGGSLPAGEYELWAVTTFTPHTGDGPDPGAAWTTAGGPWPLTVVGDDGFVPTNIWSRPSCGDTTDDLANRAASTAQGAVTLQVTQWANPDRDGRLAQVDGAIALTNGGDEPIEVNYVGLVAARHGFVVSRGLVYAAYRPELWVTIAPGETMTLPRPSEYGDIFGCDRDGLPSDELDVWVQVETDAGALVAGPHTLKAID</sequence>
<protein>
    <submittedName>
        <fullName evidence="3">Uncharacterized protein</fullName>
    </submittedName>
</protein>
<feature type="transmembrane region" description="Helical" evidence="2">
    <location>
        <begin position="40"/>
        <end position="60"/>
    </location>
</feature>
<gene>
    <name evidence="3" type="ORF">KIN34_07710</name>
</gene>
<keyword evidence="2" id="KW-0472">Membrane</keyword>
<accession>A0ABS5TYE3</accession>
<keyword evidence="2" id="KW-1133">Transmembrane helix</keyword>
<keyword evidence="2" id="KW-0812">Transmembrane</keyword>
<dbReference type="Proteomes" id="UP000722125">
    <property type="component" value="Unassembled WGS sequence"/>
</dbReference>
<dbReference type="RefSeq" id="WP_214348849.1">
    <property type="nucleotide sequence ID" value="NZ_JAHBOH010000001.1"/>
</dbReference>
<organism evidence="3 4">
    <name type="scientific">Cellulomonas fulva</name>
    <dbReference type="NCBI Taxonomy" id="2835530"/>
    <lineage>
        <taxon>Bacteria</taxon>
        <taxon>Bacillati</taxon>
        <taxon>Actinomycetota</taxon>
        <taxon>Actinomycetes</taxon>
        <taxon>Micrococcales</taxon>
        <taxon>Cellulomonadaceae</taxon>
        <taxon>Cellulomonas</taxon>
    </lineage>
</organism>
<feature type="region of interest" description="Disordered" evidence="1">
    <location>
        <begin position="139"/>
        <end position="158"/>
    </location>
</feature>